<dbReference type="VEuPathDB" id="TrichDB:TVAG_010980"/>
<dbReference type="EMBL" id="DS113225">
    <property type="protein sequence ID" value="EAY17873.1"/>
    <property type="molecule type" value="Genomic_DNA"/>
</dbReference>
<feature type="compositionally biased region" description="Pro residues" evidence="1">
    <location>
        <begin position="283"/>
        <end position="293"/>
    </location>
</feature>
<keyword evidence="2" id="KW-0732">Signal</keyword>
<organism evidence="3 4">
    <name type="scientific">Trichomonas vaginalis (strain ATCC PRA-98 / G3)</name>
    <dbReference type="NCBI Taxonomy" id="412133"/>
    <lineage>
        <taxon>Eukaryota</taxon>
        <taxon>Metamonada</taxon>
        <taxon>Parabasalia</taxon>
        <taxon>Trichomonadida</taxon>
        <taxon>Trichomonadidae</taxon>
        <taxon>Trichomonas</taxon>
    </lineage>
</organism>
<evidence type="ECO:0000256" key="1">
    <source>
        <dbReference type="SAM" id="MobiDB-lite"/>
    </source>
</evidence>
<feature type="compositionally biased region" description="Low complexity" evidence="1">
    <location>
        <begin position="354"/>
        <end position="367"/>
    </location>
</feature>
<evidence type="ECO:0000313" key="3">
    <source>
        <dbReference type="EMBL" id="EAY17873.1"/>
    </source>
</evidence>
<protein>
    <submittedName>
        <fullName evidence="3">RNA binding protein, putative</fullName>
    </submittedName>
</protein>
<feature type="region of interest" description="Disordered" evidence="1">
    <location>
        <begin position="136"/>
        <end position="390"/>
    </location>
</feature>
<dbReference type="Proteomes" id="UP000001542">
    <property type="component" value="Unassembled WGS sequence"/>
</dbReference>
<dbReference type="AlphaFoldDB" id="A2DP24"/>
<keyword evidence="4" id="KW-1185">Reference proteome</keyword>
<sequence>MTLVFLSLLLTDARSFRREALEQEIEINGMIVTETQTFSYSLGETTRNGSTVPTLTLVVIDTTMNVSVDADKQESTTPSSSQKLVLRPYVIPGGAFAVLLIVGYIYSNCCVQTYLIPNFSKNNDFKFSDEGVVHVGGKGHRSRAQTAMPNSRTNSRRNSTHSHHGPRSRAGTVAGGGLRSRRNSVDSHSGPRTCTRSTRRRNTRNSISYLITSDDEDLEQQQQHEQEPPTSRKGRTHRSNSTFENPTSRAPTRQRRNTAQPSDAPRSRQKSSSSDSDSSDSAPAPPPSSPKPKPTTRSADNSESSSSSSSSSSPAPQQRSRSNSSQRSRRNTSSRRPSASRERSRTTRGDAPSSRRNSVSSRRVSTLSRKKPVSTSSSSSSSEDTDVGSF</sequence>
<feature type="chain" id="PRO_5012248952" evidence="2">
    <location>
        <begin position="16"/>
        <end position="390"/>
    </location>
</feature>
<feature type="compositionally biased region" description="Polar residues" evidence="1">
    <location>
        <begin position="239"/>
        <end position="261"/>
    </location>
</feature>
<dbReference type="VEuPathDB" id="TrichDB:TVAGG3_0989310"/>
<gene>
    <name evidence="3" type="ORF">TVAG_010980</name>
</gene>
<reference evidence="3" key="1">
    <citation type="submission" date="2006-10" db="EMBL/GenBank/DDBJ databases">
        <authorList>
            <person name="Amadeo P."/>
            <person name="Zhao Q."/>
            <person name="Wortman J."/>
            <person name="Fraser-Liggett C."/>
            <person name="Carlton J."/>
        </authorList>
    </citation>
    <scope>NUCLEOTIDE SEQUENCE</scope>
    <source>
        <strain evidence="3">G3</strain>
    </source>
</reference>
<dbReference type="KEGG" id="tva:4775894"/>
<evidence type="ECO:0000313" key="4">
    <source>
        <dbReference type="Proteomes" id="UP000001542"/>
    </source>
</evidence>
<dbReference type="InParanoid" id="A2DP24"/>
<proteinExistence type="predicted"/>
<accession>A2DP24</accession>
<reference evidence="3" key="2">
    <citation type="journal article" date="2007" name="Science">
        <title>Draft genome sequence of the sexually transmitted pathogen Trichomonas vaginalis.</title>
        <authorList>
            <person name="Carlton J.M."/>
            <person name="Hirt R.P."/>
            <person name="Silva J.C."/>
            <person name="Delcher A.L."/>
            <person name="Schatz M."/>
            <person name="Zhao Q."/>
            <person name="Wortman J.R."/>
            <person name="Bidwell S.L."/>
            <person name="Alsmark U.C.M."/>
            <person name="Besteiro S."/>
            <person name="Sicheritz-Ponten T."/>
            <person name="Noel C.J."/>
            <person name="Dacks J.B."/>
            <person name="Foster P.G."/>
            <person name="Simillion C."/>
            <person name="Van de Peer Y."/>
            <person name="Miranda-Saavedra D."/>
            <person name="Barton G.J."/>
            <person name="Westrop G.D."/>
            <person name="Mueller S."/>
            <person name="Dessi D."/>
            <person name="Fiori P.L."/>
            <person name="Ren Q."/>
            <person name="Paulsen I."/>
            <person name="Zhang H."/>
            <person name="Bastida-Corcuera F.D."/>
            <person name="Simoes-Barbosa A."/>
            <person name="Brown M.T."/>
            <person name="Hayes R.D."/>
            <person name="Mukherjee M."/>
            <person name="Okumura C.Y."/>
            <person name="Schneider R."/>
            <person name="Smith A.J."/>
            <person name="Vanacova S."/>
            <person name="Villalvazo M."/>
            <person name="Haas B.J."/>
            <person name="Pertea M."/>
            <person name="Feldblyum T.V."/>
            <person name="Utterback T.R."/>
            <person name="Shu C.L."/>
            <person name="Osoegawa K."/>
            <person name="de Jong P.J."/>
            <person name="Hrdy I."/>
            <person name="Horvathova L."/>
            <person name="Zubacova Z."/>
            <person name="Dolezal P."/>
            <person name="Malik S.B."/>
            <person name="Logsdon J.M. Jr."/>
            <person name="Henze K."/>
            <person name="Gupta A."/>
            <person name="Wang C.C."/>
            <person name="Dunne R.L."/>
            <person name="Upcroft J.A."/>
            <person name="Upcroft P."/>
            <person name="White O."/>
            <person name="Salzberg S.L."/>
            <person name="Tang P."/>
            <person name="Chiu C.-H."/>
            <person name="Lee Y.-S."/>
            <person name="Embley T.M."/>
            <person name="Coombs G.H."/>
            <person name="Mottram J.C."/>
            <person name="Tachezy J."/>
            <person name="Fraser-Liggett C.M."/>
            <person name="Johnson P.J."/>
        </authorList>
    </citation>
    <scope>NUCLEOTIDE SEQUENCE [LARGE SCALE GENOMIC DNA]</scope>
    <source>
        <strain evidence="3">G3</strain>
    </source>
</reference>
<evidence type="ECO:0000256" key="2">
    <source>
        <dbReference type="SAM" id="SignalP"/>
    </source>
</evidence>
<feature type="compositionally biased region" description="Basic residues" evidence="1">
    <location>
        <begin position="154"/>
        <end position="167"/>
    </location>
</feature>
<name>A2DP24_TRIV3</name>
<feature type="compositionally biased region" description="Basic and acidic residues" evidence="1">
    <location>
        <begin position="339"/>
        <end position="348"/>
    </location>
</feature>
<dbReference type="RefSeq" id="XP_001330008.1">
    <property type="nucleotide sequence ID" value="XM_001329973.1"/>
</dbReference>
<feature type="signal peptide" evidence="2">
    <location>
        <begin position="1"/>
        <end position="15"/>
    </location>
</feature>
<feature type="compositionally biased region" description="Low complexity" evidence="1">
    <location>
        <begin position="270"/>
        <end position="282"/>
    </location>
</feature>
<feature type="compositionally biased region" description="Low complexity" evidence="1">
    <location>
        <begin position="295"/>
        <end position="326"/>
    </location>
</feature>